<dbReference type="CDD" id="cd00051">
    <property type="entry name" value="EFh"/>
    <property type="match status" value="1"/>
</dbReference>
<dbReference type="InterPro" id="IPR011992">
    <property type="entry name" value="EF-hand-dom_pair"/>
</dbReference>
<keyword evidence="1" id="KW-0106">Calcium</keyword>
<name>A0A8H5FJS0_9AGAR</name>
<dbReference type="CDD" id="cd21134">
    <property type="entry name" value="YTH"/>
    <property type="match status" value="1"/>
</dbReference>
<feature type="domain" description="EF-hand" evidence="3">
    <location>
        <begin position="775"/>
        <end position="810"/>
    </location>
</feature>
<dbReference type="PROSITE" id="PS50222">
    <property type="entry name" value="EF_HAND_2"/>
    <property type="match status" value="2"/>
</dbReference>
<dbReference type="Pfam" id="PF13499">
    <property type="entry name" value="EF-hand_7"/>
    <property type="match status" value="1"/>
</dbReference>
<dbReference type="GO" id="GO:1990247">
    <property type="term" value="F:N6-methyladenosine-containing RNA reader activity"/>
    <property type="evidence" value="ECO:0007669"/>
    <property type="project" value="TreeGrafter"/>
</dbReference>
<evidence type="ECO:0008006" key="7">
    <source>
        <dbReference type="Google" id="ProtNLM"/>
    </source>
</evidence>
<dbReference type="InterPro" id="IPR018247">
    <property type="entry name" value="EF_Hand_1_Ca_BS"/>
</dbReference>
<dbReference type="PROSITE" id="PS50882">
    <property type="entry name" value="YTH"/>
    <property type="match status" value="1"/>
</dbReference>
<dbReference type="Gene3D" id="1.10.238.10">
    <property type="entry name" value="EF-hand"/>
    <property type="match status" value="1"/>
</dbReference>
<accession>A0A8H5FJS0</accession>
<evidence type="ECO:0000259" key="3">
    <source>
        <dbReference type="PROSITE" id="PS50222"/>
    </source>
</evidence>
<protein>
    <recommendedName>
        <fullName evidence="7">YTH domain-containing protein</fullName>
    </recommendedName>
</protein>
<evidence type="ECO:0000313" key="5">
    <source>
        <dbReference type="EMBL" id="KAF5339177.1"/>
    </source>
</evidence>
<dbReference type="EMBL" id="JAACJK010000009">
    <property type="protein sequence ID" value="KAF5339177.1"/>
    <property type="molecule type" value="Genomic_DNA"/>
</dbReference>
<feature type="compositionally biased region" description="Basic and acidic residues" evidence="2">
    <location>
        <begin position="411"/>
        <end position="422"/>
    </location>
</feature>
<dbReference type="Gene3D" id="3.10.590.10">
    <property type="entry name" value="ph1033 like domains"/>
    <property type="match status" value="1"/>
</dbReference>
<organism evidence="5 6">
    <name type="scientific">Ephemerocybe angulata</name>
    <dbReference type="NCBI Taxonomy" id="980116"/>
    <lineage>
        <taxon>Eukaryota</taxon>
        <taxon>Fungi</taxon>
        <taxon>Dikarya</taxon>
        <taxon>Basidiomycota</taxon>
        <taxon>Agaricomycotina</taxon>
        <taxon>Agaricomycetes</taxon>
        <taxon>Agaricomycetidae</taxon>
        <taxon>Agaricales</taxon>
        <taxon>Agaricineae</taxon>
        <taxon>Psathyrellaceae</taxon>
        <taxon>Ephemerocybe</taxon>
    </lineage>
</organism>
<dbReference type="InterPro" id="IPR002048">
    <property type="entry name" value="EF_hand_dom"/>
</dbReference>
<dbReference type="PANTHER" id="PTHR12357:SF89">
    <property type="entry name" value="YTH DOMAIN-CONTAINING FAMILY PROTEIN"/>
    <property type="match status" value="1"/>
</dbReference>
<dbReference type="GO" id="GO:0005737">
    <property type="term" value="C:cytoplasm"/>
    <property type="evidence" value="ECO:0007669"/>
    <property type="project" value="TreeGrafter"/>
</dbReference>
<dbReference type="Proteomes" id="UP000541558">
    <property type="component" value="Unassembled WGS sequence"/>
</dbReference>
<dbReference type="PROSITE" id="PS00018">
    <property type="entry name" value="EF_HAND_1"/>
    <property type="match status" value="1"/>
</dbReference>
<dbReference type="FunFam" id="1.10.238.10:FF:000001">
    <property type="entry name" value="Calmodulin 1"/>
    <property type="match status" value="1"/>
</dbReference>
<feature type="region of interest" description="Disordered" evidence="2">
    <location>
        <begin position="98"/>
        <end position="126"/>
    </location>
</feature>
<reference evidence="5 6" key="1">
    <citation type="journal article" date="2020" name="ISME J.">
        <title>Uncovering the hidden diversity of litter-decomposition mechanisms in mushroom-forming fungi.</title>
        <authorList>
            <person name="Floudas D."/>
            <person name="Bentzer J."/>
            <person name="Ahren D."/>
            <person name="Johansson T."/>
            <person name="Persson P."/>
            <person name="Tunlid A."/>
        </authorList>
    </citation>
    <scope>NUCLEOTIDE SEQUENCE [LARGE SCALE GENOMIC DNA]</scope>
    <source>
        <strain evidence="5 6">CBS 175.51</strain>
    </source>
</reference>
<dbReference type="SMART" id="SM00054">
    <property type="entry name" value="EFh"/>
    <property type="match status" value="2"/>
</dbReference>
<dbReference type="SUPFAM" id="SSF47473">
    <property type="entry name" value="EF-hand"/>
    <property type="match status" value="1"/>
</dbReference>
<keyword evidence="6" id="KW-1185">Reference proteome</keyword>
<evidence type="ECO:0000256" key="2">
    <source>
        <dbReference type="SAM" id="MobiDB-lite"/>
    </source>
</evidence>
<gene>
    <name evidence="5" type="ORF">D9611_011142</name>
</gene>
<feature type="region of interest" description="Disordered" evidence="2">
    <location>
        <begin position="411"/>
        <end position="468"/>
    </location>
</feature>
<dbReference type="GO" id="GO:0061157">
    <property type="term" value="P:mRNA destabilization"/>
    <property type="evidence" value="ECO:0007669"/>
    <property type="project" value="TreeGrafter"/>
</dbReference>
<feature type="domain" description="YTH" evidence="4">
    <location>
        <begin position="579"/>
        <end position="714"/>
    </location>
</feature>
<dbReference type="AlphaFoldDB" id="A0A8H5FJS0"/>
<comment type="caution">
    <text evidence="5">The sequence shown here is derived from an EMBL/GenBank/DDBJ whole genome shotgun (WGS) entry which is preliminary data.</text>
</comment>
<proteinExistence type="predicted"/>
<feature type="compositionally biased region" description="Gly residues" evidence="2">
    <location>
        <begin position="448"/>
        <end position="459"/>
    </location>
</feature>
<dbReference type="GO" id="GO:0005509">
    <property type="term" value="F:calcium ion binding"/>
    <property type="evidence" value="ECO:0007669"/>
    <property type="project" value="InterPro"/>
</dbReference>
<feature type="compositionally biased region" description="Polar residues" evidence="2">
    <location>
        <begin position="113"/>
        <end position="126"/>
    </location>
</feature>
<evidence type="ECO:0000313" key="6">
    <source>
        <dbReference type="Proteomes" id="UP000541558"/>
    </source>
</evidence>
<feature type="domain" description="EF-hand" evidence="3">
    <location>
        <begin position="811"/>
        <end position="842"/>
    </location>
</feature>
<evidence type="ECO:0000259" key="4">
    <source>
        <dbReference type="PROSITE" id="PS50882"/>
    </source>
</evidence>
<dbReference type="PANTHER" id="PTHR12357">
    <property type="entry name" value="YTH YT521-B HOMOLOGY DOMAIN-CONTAINING"/>
    <property type="match status" value="1"/>
</dbReference>
<dbReference type="Pfam" id="PF04146">
    <property type="entry name" value="YTH"/>
    <property type="match status" value="1"/>
</dbReference>
<dbReference type="OrthoDB" id="3222453at2759"/>
<dbReference type="InterPro" id="IPR045168">
    <property type="entry name" value="YTH_prot"/>
</dbReference>
<dbReference type="InterPro" id="IPR007275">
    <property type="entry name" value="YTH_domain"/>
</dbReference>
<evidence type="ECO:0000256" key="1">
    <source>
        <dbReference type="ARBA" id="ARBA00022837"/>
    </source>
</evidence>
<sequence>MSSANNAPAGPSMFKGAQNFGVNEIHSVIAGRDAHRNAPVFNFNAPVHMADPSFGPISGIPIPRDSRETLAPQRLGIVNGLSRLLNWLQALTIQDPSSQVTSSAMESEDSGTEDSQMANSTPATSSKESISLSLLQDIENRSVDWQRLRTPEVYVFRMLNIMRGLPCWQPDPQGLAGPQGIIPGDVGTYSVGEGFLKMWNIWDVEETVRRSSVGTPNSKIYFAPRGRQTLRTQAFAEGDTVAEGPSAATIFRPGTDTIERFEFGCQAQGQGALLAFTSPADREWLYDRTALRQHIIQYAELIYTHSNDLRRIEDDEALYIITGSIKCNKWGLAAFSNPMFPPNDTIRLEHLSRGVSTQSGKEAMFYAWTQKGTAEARVGSSPYEGVWDQSLFLEGFKLDFSPEFRARKRHELDSMSRGRDGEGGVDANFGAPGGRGGELPGEPPAPSGQGGNAGGGGGPSNFRSPEGMDLDDLHVQMFSDSSRGTSCHPCDIINEALFELIGSPFALCHDDDWLSAMEENSGLNPQTAIYIQNGVAFLGNVDNPPRIGDDPGIRPIDVPTLIAEKGYNPQTFNVNPGFARYFVIKSYTEADVHKSLKHEIWCSSESGNKRLDKAFKDTSGRGPVYLFFSVNGSGHFCGVAEMLTPVDYTKSSTVWDSDKWKGVFKVRWIFVKDIAFSKLSHIKLNNTEKRKPVTNSRDTQELLPAAGQEMLQIFYAHHDQTSLLQNYVFFEMEAMQSQKADPAPPVPIQVMTRNSSLSTTGSFQSGAMEEEEEEEEEEELLQAFNIFAKDDTGTLGEVELREVMRSFGELLSEEEAKQMIEEADGDGDGEIDFDEFKKMMGH</sequence>
<dbReference type="GO" id="GO:0003729">
    <property type="term" value="F:mRNA binding"/>
    <property type="evidence" value="ECO:0007669"/>
    <property type="project" value="TreeGrafter"/>
</dbReference>